<feature type="domain" description="Calcineurin-like phosphoesterase" evidence="2">
    <location>
        <begin position="35"/>
        <end position="208"/>
    </location>
</feature>
<accession>A0A4R1NVV9</accession>
<dbReference type="OrthoDB" id="9813918at2"/>
<dbReference type="CDD" id="cd00838">
    <property type="entry name" value="MPP_superfamily"/>
    <property type="match status" value="1"/>
</dbReference>
<sequence length="272" mass="28988">MKIRDLGVLDGDVLLFGGPYSNLQAIEAVLIEAAARGIPASHIICTGDIVAYCGQPAETVDLVRESGVVVVAGNCEKQLAANALDCGCGFDEGSACDLLSAGWFAHADRHVDQGARIWMGGLPDLVMFSHDDRRVAVIHGGITDIARFIWSVSEEAVFVEELSAIADLIGDVDVVVAGHSGIAFQRRVKHVTWVNAGVIGMPPHDGGRDTAFALLSKAGVEIKPLRYDVQTAVGAMQRAGLTQGYERALRTGRWPSEDVLPDQLRLSDFAKG</sequence>
<dbReference type="Gene3D" id="3.60.21.10">
    <property type="match status" value="1"/>
</dbReference>
<comment type="similarity">
    <text evidence="1">Belongs to the metallophosphoesterase superfamily. YfcE family.</text>
</comment>
<dbReference type="InterPro" id="IPR024654">
    <property type="entry name" value="Calcineurin-like_PHP_lpxH"/>
</dbReference>
<dbReference type="AlphaFoldDB" id="A0A4R1NVV9"/>
<dbReference type="Proteomes" id="UP000295673">
    <property type="component" value="Unassembled WGS sequence"/>
</dbReference>
<evidence type="ECO:0000259" key="2">
    <source>
        <dbReference type="Pfam" id="PF12850"/>
    </source>
</evidence>
<reference evidence="3 4" key="1">
    <citation type="submission" date="2019-03" db="EMBL/GenBank/DDBJ databases">
        <title>Genomic Encyclopedia of Archaeal and Bacterial Type Strains, Phase II (KMG-II): from individual species to whole genera.</title>
        <authorList>
            <person name="Goeker M."/>
        </authorList>
    </citation>
    <scope>NUCLEOTIDE SEQUENCE [LARGE SCALE GENOMIC DNA]</scope>
    <source>
        <strain evidence="3 4">DSM 26433</strain>
    </source>
</reference>
<organism evidence="3 4">
    <name type="scientific">Shimia isoporae</name>
    <dbReference type="NCBI Taxonomy" id="647720"/>
    <lineage>
        <taxon>Bacteria</taxon>
        <taxon>Pseudomonadati</taxon>
        <taxon>Pseudomonadota</taxon>
        <taxon>Alphaproteobacteria</taxon>
        <taxon>Rhodobacterales</taxon>
        <taxon>Roseobacteraceae</taxon>
    </lineage>
</organism>
<evidence type="ECO:0000313" key="4">
    <source>
        <dbReference type="Proteomes" id="UP000295673"/>
    </source>
</evidence>
<evidence type="ECO:0000313" key="3">
    <source>
        <dbReference type="EMBL" id="TCL09242.1"/>
    </source>
</evidence>
<dbReference type="EMBL" id="SMGR01000001">
    <property type="protein sequence ID" value="TCL09242.1"/>
    <property type="molecule type" value="Genomic_DNA"/>
</dbReference>
<name>A0A4R1NVV9_9RHOB</name>
<dbReference type="InterPro" id="IPR029052">
    <property type="entry name" value="Metallo-depent_PP-like"/>
</dbReference>
<dbReference type="RefSeq" id="WP_132859296.1">
    <property type="nucleotide sequence ID" value="NZ_SMGR01000001.1"/>
</dbReference>
<protein>
    <submittedName>
        <fullName evidence="3">Calcineurin-like phosphoesterase family protein</fullName>
    </submittedName>
</protein>
<keyword evidence="4" id="KW-1185">Reference proteome</keyword>
<comment type="caution">
    <text evidence="3">The sequence shown here is derived from an EMBL/GenBank/DDBJ whole genome shotgun (WGS) entry which is preliminary data.</text>
</comment>
<proteinExistence type="inferred from homology"/>
<dbReference type="SUPFAM" id="SSF56300">
    <property type="entry name" value="Metallo-dependent phosphatases"/>
    <property type="match status" value="1"/>
</dbReference>
<gene>
    <name evidence="3" type="ORF">BXY66_1287</name>
</gene>
<dbReference type="Pfam" id="PF12850">
    <property type="entry name" value="Metallophos_2"/>
    <property type="match status" value="1"/>
</dbReference>
<evidence type="ECO:0000256" key="1">
    <source>
        <dbReference type="ARBA" id="ARBA00008950"/>
    </source>
</evidence>